<reference evidence="1 2" key="1">
    <citation type="submission" date="2023-09" db="EMBL/GenBank/DDBJ databases">
        <authorList>
            <person name="Zhai L."/>
        </authorList>
    </citation>
    <scope>NUCLEOTIDE SEQUENCE [LARGE SCALE GENOMIC DNA]</scope>
    <source>
        <strain evidence="1 2">5 N-1</strain>
    </source>
</reference>
<dbReference type="Proteomes" id="UP001256646">
    <property type="component" value="Unassembled WGS sequence"/>
</dbReference>
<proteinExistence type="predicted"/>
<dbReference type="EMBL" id="JAVJAN010000013">
    <property type="protein sequence ID" value="MDR5587092.1"/>
    <property type="molecule type" value="Genomic_DNA"/>
</dbReference>
<gene>
    <name evidence="1" type="ORF">RGC78_06370</name>
</gene>
<evidence type="ECO:0000313" key="2">
    <source>
        <dbReference type="Proteomes" id="UP001256646"/>
    </source>
</evidence>
<sequence length="274" mass="31075">MLKLKKQIKINPVISTSTDEYLPVEFNIPFYENCPKQLYFSNDNNYNLSPISKIKTNDIISVNLIFKNESNSTIYPLKLKFSNDSNFKFIPGSLVNSNTKEVYSCDNFNDNCVCLCKLQPNEKLDVVFYIKAIFKNLINSSISNYINLLSPLSSNEPFIEEDNMPLIITVDQAILQINTDSNCGKIEIENTGCAPVNNMIYKYSTPIGFISDISCVTAKLNNKPFKVYAKKIDNDVLFNISNIPKCDNNIPSKLIISFDSQNFKNIHSSSMTIM</sequence>
<comment type="caution">
    <text evidence="1">The sequence shown here is derived from an EMBL/GenBank/DDBJ whole genome shotgun (WGS) entry which is preliminary data.</text>
</comment>
<organism evidence="1 2">
    <name type="scientific">Clostridium aquiflavi</name>
    <dbReference type="NCBI Taxonomy" id="3073603"/>
    <lineage>
        <taxon>Bacteria</taxon>
        <taxon>Bacillati</taxon>
        <taxon>Bacillota</taxon>
        <taxon>Clostridia</taxon>
        <taxon>Eubacteriales</taxon>
        <taxon>Clostridiaceae</taxon>
        <taxon>Clostridium</taxon>
    </lineage>
</organism>
<keyword evidence="2" id="KW-1185">Reference proteome</keyword>
<accession>A0ABU1EFE9</accession>
<evidence type="ECO:0000313" key="1">
    <source>
        <dbReference type="EMBL" id="MDR5587092.1"/>
    </source>
</evidence>
<dbReference type="RefSeq" id="WP_309556270.1">
    <property type="nucleotide sequence ID" value="NZ_JAVJAN010000013.1"/>
</dbReference>
<protein>
    <submittedName>
        <fullName evidence="1">Uncharacterized protein</fullName>
    </submittedName>
</protein>
<name>A0ABU1EFE9_9CLOT</name>